<name>A0A0G8AUI5_9SYNE</name>
<dbReference type="AlphaFoldDB" id="A0A0G8AUI5"/>
<comment type="caution">
    <text evidence="1">The sequence shown here is derived from an EMBL/GenBank/DDBJ whole genome shotgun (WGS) entry which is preliminary data.</text>
</comment>
<protein>
    <submittedName>
        <fullName evidence="1">Uncharacterized protein</fullName>
    </submittedName>
</protein>
<reference evidence="1 2" key="2">
    <citation type="submission" date="2015-05" db="EMBL/GenBank/DDBJ databases">
        <title>Lifestyle Evolution in Cyanobacterial Symbionts of Sponges.</title>
        <authorList>
            <person name="Burgsdorf I."/>
            <person name="Slaby B.M."/>
            <person name="Handley K.M."/>
            <person name="Haber M."/>
            <person name="Blom J."/>
            <person name="Marshall C.W."/>
            <person name="Gilbert J.A."/>
            <person name="Hentschel U."/>
            <person name="Steindler L."/>
        </authorList>
    </citation>
    <scope>NUCLEOTIDE SEQUENCE [LARGE SCALE GENOMIC DNA]</scope>
    <source>
        <strain evidence="1">15L</strain>
    </source>
</reference>
<dbReference type="Proteomes" id="UP000035037">
    <property type="component" value="Unassembled WGS sequence"/>
</dbReference>
<accession>A0A0G8AUI5</accession>
<evidence type="ECO:0000313" key="2">
    <source>
        <dbReference type="Proteomes" id="UP000035037"/>
    </source>
</evidence>
<dbReference type="EMBL" id="JYFQ01000141">
    <property type="protein sequence ID" value="KKZ11470.1"/>
    <property type="molecule type" value="Genomic_DNA"/>
</dbReference>
<sequence>MFSLGGATMMIRSTALLEESEILALLQEQGQPWAAPVANWKVETGEDSLGYPAIWVWVLLATNQKFELETSQGEFDKLEEIRKQVCERIANSGEKRWVYVRFRTKAGQEELDELERQEAALEEDQEAPA</sequence>
<dbReference type="PATRIC" id="fig|1608419.3.peg.535"/>
<organism evidence="1 2">
    <name type="scientific">Candidatus Synechococcus spongiarum 15L</name>
    <dbReference type="NCBI Taxonomy" id="1608419"/>
    <lineage>
        <taxon>Bacteria</taxon>
        <taxon>Bacillati</taxon>
        <taxon>Cyanobacteriota</taxon>
        <taxon>Cyanophyceae</taxon>
        <taxon>Synechococcales</taxon>
        <taxon>Synechococcaceae</taxon>
        <taxon>Synechococcus</taxon>
    </lineage>
</organism>
<gene>
    <name evidence="1" type="ORF">TQ37_07080</name>
</gene>
<proteinExistence type="predicted"/>
<evidence type="ECO:0000313" key="1">
    <source>
        <dbReference type="EMBL" id="KKZ11470.1"/>
    </source>
</evidence>
<reference evidence="1 2" key="1">
    <citation type="submission" date="2015-02" db="EMBL/GenBank/DDBJ databases">
        <authorList>
            <person name="Slaby B."/>
            <person name="Hentschel U."/>
        </authorList>
    </citation>
    <scope>NUCLEOTIDE SEQUENCE [LARGE SCALE GENOMIC DNA]</scope>
    <source>
        <strain evidence="1">15L</strain>
    </source>
</reference>